<dbReference type="PANTHER" id="PTHR36923:SF3">
    <property type="entry name" value="FERREDOXIN"/>
    <property type="match status" value="1"/>
</dbReference>
<sequence>MMGDRWHVEVDRSVCIGSGMCVNHAGDAFHLDSARQSRPTDEDCDAGEHVLAAAEGCPVEAITLTLAGSGEVVFPPEE</sequence>
<reference evidence="10" key="1">
    <citation type="journal article" date="2008" name="J. Bacteriol.">
        <title>Genome sequence of the streptomycin-producing microorganism Streptomyces griseus IFO 13350.</title>
        <authorList>
            <person name="Ohnishi Y."/>
            <person name="Ishikawa J."/>
            <person name="Hara H."/>
            <person name="Suzuki H."/>
            <person name="Ikenoya M."/>
            <person name="Ikeda H."/>
            <person name="Yamashita A."/>
            <person name="Hattori M."/>
            <person name="Horinouchi S."/>
        </authorList>
    </citation>
    <scope>NUCLEOTIDE SEQUENCE [LARGE SCALE GENOMIC DNA]</scope>
    <source>
        <strain evidence="10">JCM 4626 / NBRC 13350</strain>
    </source>
</reference>
<dbReference type="AlphaFoldDB" id="B1VYM2"/>
<keyword evidence="6 8" id="KW-0411">Iron-sulfur</keyword>
<dbReference type="PANTHER" id="PTHR36923">
    <property type="entry name" value="FERREDOXIN"/>
    <property type="match status" value="1"/>
</dbReference>
<evidence type="ECO:0000313" key="9">
    <source>
        <dbReference type="EMBL" id="BAG22007.1"/>
    </source>
</evidence>
<dbReference type="Proteomes" id="UP000001685">
    <property type="component" value="Chromosome"/>
</dbReference>
<dbReference type="GO" id="GO:0005506">
    <property type="term" value="F:iron ion binding"/>
    <property type="evidence" value="ECO:0007669"/>
    <property type="project" value="UniProtKB-UniRule"/>
</dbReference>
<evidence type="ECO:0000256" key="4">
    <source>
        <dbReference type="ARBA" id="ARBA00022982"/>
    </source>
</evidence>
<evidence type="ECO:0000313" key="10">
    <source>
        <dbReference type="Proteomes" id="UP000001685"/>
    </source>
</evidence>
<dbReference type="GO" id="GO:0051538">
    <property type="term" value="F:3 iron, 4 sulfur cluster binding"/>
    <property type="evidence" value="ECO:0007669"/>
    <property type="project" value="UniProtKB-KW"/>
</dbReference>
<dbReference type="HOGENOM" id="CLU_139698_6_3_11"/>
<dbReference type="InterPro" id="IPR001080">
    <property type="entry name" value="3Fe4S_ferredoxin"/>
</dbReference>
<keyword evidence="2 8" id="KW-0813">Transport</keyword>
<dbReference type="SUPFAM" id="SSF54862">
    <property type="entry name" value="4Fe-4S ferredoxins"/>
    <property type="match status" value="1"/>
</dbReference>
<dbReference type="KEGG" id="sgr:SGR_5178"/>
<name>B1VYM2_STRGG</name>
<comment type="function">
    <text evidence="8">Ferredoxins are iron-sulfur proteins that transfer electrons in a wide variety of metabolic reactions.</text>
</comment>
<dbReference type="Gene3D" id="3.30.70.20">
    <property type="match status" value="1"/>
</dbReference>
<accession>B1VYM2</accession>
<keyword evidence="4 8" id="KW-0249">Electron transport</keyword>
<evidence type="ECO:0000256" key="3">
    <source>
        <dbReference type="ARBA" id="ARBA00022723"/>
    </source>
</evidence>
<protein>
    <recommendedName>
        <fullName evidence="8">Ferredoxin</fullName>
    </recommendedName>
</protein>
<keyword evidence="5 8" id="KW-0408">Iron</keyword>
<dbReference type="eggNOG" id="COG1141">
    <property type="taxonomic scope" value="Bacteria"/>
</dbReference>
<gene>
    <name evidence="9" type="ordered locus">SGR_5178</name>
</gene>
<dbReference type="GO" id="GO:0009055">
    <property type="term" value="F:electron transfer activity"/>
    <property type="evidence" value="ECO:0007669"/>
    <property type="project" value="UniProtKB-UniRule"/>
</dbReference>
<keyword evidence="7" id="KW-0003">3Fe-4S</keyword>
<dbReference type="EMBL" id="AP009493">
    <property type="protein sequence ID" value="BAG22007.1"/>
    <property type="molecule type" value="Genomic_DNA"/>
</dbReference>
<evidence type="ECO:0000256" key="6">
    <source>
        <dbReference type="ARBA" id="ARBA00023014"/>
    </source>
</evidence>
<comment type="cofactor">
    <cofactor evidence="1">
        <name>[3Fe-4S] cluster</name>
        <dbReference type="ChEBI" id="CHEBI:21137"/>
    </cofactor>
</comment>
<proteinExistence type="predicted"/>
<evidence type="ECO:0000256" key="5">
    <source>
        <dbReference type="ARBA" id="ARBA00023004"/>
    </source>
</evidence>
<evidence type="ECO:0000256" key="1">
    <source>
        <dbReference type="ARBA" id="ARBA00001927"/>
    </source>
</evidence>
<evidence type="ECO:0000256" key="8">
    <source>
        <dbReference type="RuleBase" id="RU368020"/>
    </source>
</evidence>
<dbReference type="InterPro" id="IPR051269">
    <property type="entry name" value="Fe-S_cluster_ET"/>
</dbReference>
<dbReference type="Pfam" id="PF13370">
    <property type="entry name" value="Fer4_13"/>
    <property type="match status" value="1"/>
</dbReference>
<keyword evidence="3 8" id="KW-0479">Metal-binding</keyword>
<evidence type="ECO:0000256" key="2">
    <source>
        <dbReference type="ARBA" id="ARBA00022448"/>
    </source>
</evidence>
<dbReference type="PRINTS" id="PR00352">
    <property type="entry name" value="3FE4SFRDOXIN"/>
</dbReference>
<organism evidence="9 10">
    <name type="scientific">Streptomyces griseus subsp. griseus (strain JCM 4626 / CBS 651.72 / NBRC 13350 / KCC S-0626 / ISP 5235)</name>
    <dbReference type="NCBI Taxonomy" id="455632"/>
    <lineage>
        <taxon>Bacteria</taxon>
        <taxon>Bacillati</taxon>
        <taxon>Actinomycetota</taxon>
        <taxon>Actinomycetes</taxon>
        <taxon>Kitasatosporales</taxon>
        <taxon>Streptomycetaceae</taxon>
        <taxon>Streptomyces</taxon>
    </lineage>
</organism>
<evidence type="ECO:0000256" key="7">
    <source>
        <dbReference type="ARBA" id="ARBA00023291"/>
    </source>
</evidence>